<name>A0A165XYR8_9AGAM</name>
<proteinExistence type="predicted"/>
<protein>
    <submittedName>
        <fullName evidence="1">Uncharacterized protein</fullName>
    </submittedName>
</protein>
<evidence type="ECO:0000313" key="1">
    <source>
        <dbReference type="EMBL" id="KZT32693.1"/>
    </source>
</evidence>
<gene>
    <name evidence="1" type="ORF">SISSUDRAFT_1055220</name>
</gene>
<keyword evidence="2" id="KW-1185">Reference proteome</keyword>
<dbReference type="Proteomes" id="UP000076798">
    <property type="component" value="Unassembled WGS sequence"/>
</dbReference>
<dbReference type="EMBL" id="KV428304">
    <property type="protein sequence ID" value="KZT32693.1"/>
    <property type="molecule type" value="Genomic_DNA"/>
</dbReference>
<organism evidence="1 2">
    <name type="scientific">Sistotremastrum suecicum HHB10207 ss-3</name>
    <dbReference type="NCBI Taxonomy" id="1314776"/>
    <lineage>
        <taxon>Eukaryota</taxon>
        <taxon>Fungi</taxon>
        <taxon>Dikarya</taxon>
        <taxon>Basidiomycota</taxon>
        <taxon>Agaricomycotina</taxon>
        <taxon>Agaricomycetes</taxon>
        <taxon>Sistotremastrales</taxon>
        <taxon>Sistotremastraceae</taxon>
        <taxon>Sistotremastrum</taxon>
    </lineage>
</organism>
<accession>A0A165XYR8</accession>
<reference evidence="1 2" key="1">
    <citation type="journal article" date="2016" name="Mol. Biol. Evol.">
        <title>Comparative Genomics of Early-Diverging Mushroom-Forming Fungi Provides Insights into the Origins of Lignocellulose Decay Capabilities.</title>
        <authorList>
            <person name="Nagy L.G."/>
            <person name="Riley R."/>
            <person name="Tritt A."/>
            <person name="Adam C."/>
            <person name="Daum C."/>
            <person name="Floudas D."/>
            <person name="Sun H."/>
            <person name="Yadav J.S."/>
            <person name="Pangilinan J."/>
            <person name="Larsson K.H."/>
            <person name="Matsuura K."/>
            <person name="Barry K."/>
            <person name="Labutti K."/>
            <person name="Kuo R."/>
            <person name="Ohm R.A."/>
            <person name="Bhattacharya S.S."/>
            <person name="Shirouzu T."/>
            <person name="Yoshinaga Y."/>
            <person name="Martin F.M."/>
            <person name="Grigoriev I.V."/>
            <person name="Hibbett D.S."/>
        </authorList>
    </citation>
    <scope>NUCLEOTIDE SEQUENCE [LARGE SCALE GENOMIC DNA]</scope>
    <source>
        <strain evidence="1 2">HHB10207 ss-3</strain>
    </source>
</reference>
<dbReference type="AlphaFoldDB" id="A0A165XYR8"/>
<evidence type="ECO:0000313" key="2">
    <source>
        <dbReference type="Proteomes" id="UP000076798"/>
    </source>
</evidence>
<sequence>MLGVSIASRRTKMIVIEAGKSNDFTEGLQITVAEGTIVAYNYLQTLSGLEHILEHTQIMCEFVAGYRFLREHRGSWRGGYQDVLLSAKDKRLCMGGLGRMDGQWEDSGWRMDEAFYRGRRRFELGREQVF</sequence>